<protein>
    <submittedName>
        <fullName evidence="2">Uncharacterized protein</fullName>
    </submittedName>
</protein>
<keyword evidence="3" id="KW-1185">Reference proteome</keyword>
<organism evidence="2 3">
    <name type="scientific">Cirrhinus molitorella</name>
    <name type="common">mud carp</name>
    <dbReference type="NCBI Taxonomy" id="172907"/>
    <lineage>
        <taxon>Eukaryota</taxon>
        <taxon>Metazoa</taxon>
        <taxon>Chordata</taxon>
        <taxon>Craniata</taxon>
        <taxon>Vertebrata</taxon>
        <taxon>Euteleostomi</taxon>
        <taxon>Actinopterygii</taxon>
        <taxon>Neopterygii</taxon>
        <taxon>Teleostei</taxon>
        <taxon>Ostariophysi</taxon>
        <taxon>Cypriniformes</taxon>
        <taxon>Cyprinidae</taxon>
        <taxon>Labeoninae</taxon>
        <taxon>Labeonini</taxon>
        <taxon>Cirrhinus</taxon>
    </lineage>
</organism>
<feature type="compositionally biased region" description="Low complexity" evidence="1">
    <location>
        <begin position="276"/>
        <end position="287"/>
    </location>
</feature>
<reference evidence="2 3" key="1">
    <citation type="submission" date="2023-09" db="EMBL/GenBank/DDBJ databases">
        <authorList>
            <person name="Wang M."/>
        </authorList>
    </citation>
    <scope>NUCLEOTIDE SEQUENCE [LARGE SCALE GENOMIC DNA]</scope>
    <source>
        <strain evidence="2">GT-2023</strain>
        <tissue evidence="2">Liver</tissue>
    </source>
</reference>
<proteinExistence type="predicted"/>
<accession>A0ABR3LDK4</accession>
<feature type="non-terminal residue" evidence="2">
    <location>
        <position position="1"/>
    </location>
</feature>
<comment type="caution">
    <text evidence="2">The sequence shown here is derived from an EMBL/GenBank/DDBJ whole genome shotgun (WGS) entry which is preliminary data.</text>
</comment>
<dbReference type="Proteomes" id="UP001558613">
    <property type="component" value="Unassembled WGS sequence"/>
</dbReference>
<feature type="compositionally biased region" description="Low complexity" evidence="1">
    <location>
        <begin position="252"/>
        <end position="264"/>
    </location>
</feature>
<dbReference type="EMBL" id="JAYMGO010000022">
    <property type="protein sequence ID" value="KAL1250485.1"/>
    <property type="molecule type" value="Genomic_DNA"/>
</dbReference>
<evidence type="ECO:0000313" key="2">
    <source>
        <dbReference type="EMBL" id="KAL1250485.1"/>
    </source>
</evidence>
<sequence length="511" mass="57552">KGVAKPASNSFGSRSGADSRSDSPFSFVDDASLEKSCNSMEVPLPLSVKMTRKIESRVPAGGEPPPVLSLSLSLSLSLTFTHFLSLSSRKPQCHQLALSLIEMPGQGSTNRKCVTCNTKLNVACKTCNECKVEQPHKLRLKNKIEKFDQKRERWVHIQKKNRTTSHVQDEAYIMLEKLQALGVRAVLLLSRPGKKPNSWLSELLTPRCQLTETSNKCLDRMKDLFDIVIQGWTPQGAAGQVNEASSAPVELPAVPPVVTSDPQVPVAPVPPPPAPTGQQGVTSDPQVPVAPVPPPPAPTGQQGVTSDPQVPVPRSSPTALLVNKGSHQIHKFQWPRFLPHQLLLVNKGSHQIHKFQWPRFLPHQLLLVNKGSHQIHKFQWPRFLPHQLLLVNKGSHQIHKFQWPRFLPHQLLLVNKGSHQIHKFQWPRFLSQQLLLDHQWSHQIQWPHFIPQQSQQGLQIRMKVWKEAIQLPLQCGDVKGKGQKMKQVEWEPCKLCGKKWPLEWVADQDTF</sequence>
<feature type="region of interest" description="Disordered" evidence="1">
    <location>
        <begin position="252"/>
        <end position="315"/>
    </location>
</feature>
<feature type="compositionally biased region" description="Pro residues" evidence="1">
    <location>
        <begin position="265"/>
        <end position="275"/>
    </location>
</feature>
<evidence type="ECO:0000313" key="3">
    <source>
        <dbReference type="Proteomes" id="UP001558613"/>
    </source>
</evidence>
<name>A0ABR3LDK4_9TELE</name>
<feature type="region of interest" description="Disordered" evidence="1">
    <location>
        <begin position="1"/>
        <end position="23"/>
    </location>
</feature>
<feature type="compositionally biased region" description="Pro residues" evidence="1">
    <location>
        <begin position="288"/>
        <end position="298"/>
    </location>
</feature>
<gene>
    <name evidence="2" type="ORF">QQF64_018281</name>
</gene>
<evidence type="ECO:0000256" key="1">
    <source>
        <dbReference type="SAM" id="MobiDB-lite"/>
    </source>
</evidence>